<proteinExistence type="predicted"/>
<dbReference type="GO" id="GO:0005634">
    <property type="term" value="C:nucleus"/>
    <property type="evidence" value="ECO:0007669"/>
    <property type="project" value="TreeGrafter"/>
</dbReference>
<accession>A0A1D2AC89</accession>
<organism evidence="5">
    <name type="scientific">Auxenochlorella protothecoides</name>
    <name type="common">Green microalga</name>
    <name type="synonym">Chlorella protothecoides</name>
    <dbReference type="NCBI Taxonomy" id="3075"/>
    <lineage>
        <taxon>Eukaryota</taxon>
        <taxon>Viridiplantae</taxon>
        <taxon>Chlorophyta</taxon>
        <taxon>core chlorophytes</taxon>
        <taxon>Trebouxiophyceae</taxon>
        <taxon>Chlorellales</taxon>
        <taxon>Chlorellaceae</taxon>
        <taxon>Auxenochlorella</taxon>
    </lineage>
</organism>
<evidence type="ECO:0000313" key="5">
    <source>
        <dbReference type="EMBL" id="JAT76804.1"/>
    </source>
</evidence>
<keyword evidence="3" id="KW-0067">ATP-binding</keyword>
<evidence type="ECO:0000256" key="1">
    <source>
        <dbReference type="ARBA" id="ARBA00022741"/>
    </source>
</evidence>
<dbReference type="PROSITE" id="PS51194">
    <property type="entry name" value="HELICASE_CTER"/>
    <property type="match status" value="1"/>
</dbReference>
<dbReference type="GO" id="GO:0006281">
    <property type="term" value="P:DNA repair"/>
    <property type="evidence" value="ECO:0007669"/>
    <property type="project" value="TreeGrafter"/>
</dbReference>
<dbReference type="PANTHER" id="PTHR45626:SF16">
    <property type="entry name" value="ATP-DEPENDENT HELICASE ULS1"/>
    <property type="match status" value="1"/>
</dbReference>
<sequence length="179" mass="19847">MRGTCFHQRALPVMYLMLGKLEPARSVSHSTECPGPSSRSFRFERLDGTMSVDARAAAIAKFSADPETEIMLISLKAASLGVNLTCANHVILLDPWWNPTVEEQAIDRAHRIGQTRTLHVIRYLVKDTIEFRMLELQNKKRALVAASFGEDASGEAAGLNMRLTAADIMQLFASLRPGY</sequence>
<dbReference type="EMBL" id="GDKF01001818">
    <property type="protein sequence ID" value="JAT76804.1"/>
    <property type="molecule type" value="Transcribed_RNA"/>
</dbReference>
<name>A0A1D2AC89_AUXPR</name>
<gene>
    <name evidence="5" type="ORF">g.19423</name>
</gene>
<protein>
    <recommendedName>
        <fullName evidence="4">Helicase C-terminal domain-containing protein</fullName>
    </recommendedName>
</protein>
<evidence type="ECO:0000256" key="2">
    <source>
        <dbReference type="ARBA" id="ARBA00022801"/>
    </source>
</evidence>
<dbReference type="GO" id="GO:0016787">
    <property type="term" value="F:hydrolase activity"/>
    <property type="evidence" value="ECO:0007669"/>
    <property type="project" value="UniProtKB-KW"/>
</dbReference>
<dbReference type="GO" id="GO:0005524">
    <property type="term" value="F:ATP binding"/>
    <property type="evidence" value="ECO:0007669"/>
    <property type="project" value="UniProtKB-KW"/>
</dbReference>
<keyword evidence="1" id="KW-0547">Nucleotide-binding</keyword>
<evidence type="ECO:0000259" key="4">
    <source>
        <dbReference type="PROSITE" id="PS51194"/>
    </source>
</evidence>
<dbReference type="InterPro" id="IPR027417">
    <property type="entry name" value="P-loop_NTPase"/>
</dbReference>
<dbReference type="InterPro" id="IPR050628">
    <property type="entry name" value="SNF2_RAD54_helicase_TF"/>
</dbReference>
<dbReference type="SMART" id="SM00490">
    <property type="entry name" value="HELICc"/>
    <property type="match status" value="1"/>
</dbReference>
<dbReference type="CDD" id="cd18793">
    <property type="entry name" value="SF2_C_SNF"/>
    <property type="match status" value="1"/>
</dbReference>
<evidence type="ECO:0000256" key="3">
    <source>
        <dbReference type="ARBA" id="ARBA00022840"/>
    </source>
</evidence>
<feature type="domain" description="Helicase C-terminal" evidence="4">
    <location>
        <begin position="1"/>
        <end position="154"/>
    </location>
</feature>
<reference evidence="5" key="1">
    <citation type="submission" date="2015-08" db="EMBL/GenBank/DDBJ databases">
        <authorList>
            <person name="Babu N.S."/>
            <person name="Beckwith C.J."/>
            <person name="Beseler K.G."/>
            <person name="Brison A."/>
            <person name="Carone J.V."/>
            <person name="Caskin T.P."/>
            <person name="Diamond M."/>
            <person name="Durham M.E."/>
            <person name="Foxe J.M."/>
            <person name="Go M."/>
            <person name="Henderson B.A."/>
            <person name="Jones I.B."/>
            <person name="McGettigan J.A."/>
            <person name="Micheletti S.J."/>
            <person name="Nasrallah M.E."/>
            <person name="Ortiz D."/>
            <person name="Piller C.R."/>
            <person name="Privatt S.R."/>
            <person name="Schneider S.L."/>
            <person name="Sharp S."/>
            <person name="Smith T.C."/>
            <person name="Stanton J.D."/>
            <person name="Ullery H.E."/>
            <person name="Wilson R.J."/>
            <person name="Serrano M.G."/>
            <person name="Buck G."/>
            <person name="Lee V."/>
            <person name="Wang Y."/>
            <person name="Carvalho R."/>
            <person name="Voegtly L."/>
            <person name="Shi R."/>
            <person name="Duckworth R."/>
            <person name="Johnson A."/>
            <person name="Loviza R."/>
            <person name="Walstead R."/>
            <person name="Shah Z."/>
            <person name="Kiflezghi M."/>
            <person name="Wade K."/>
            <person name="Ball S.L."/>
            <person name="Bradley K.W."/>
            <person name="Asai D.J."/>
            <person name="Bowman C.A."/>
            <person name="Russell D.A."/>
            <person name="Pope W.H."/>
            <person name="Jacobs-Sera D."/>
            <person name="Hendrix R.W."/>
            <person name="Hatfull G.F."/>
        </authorList>
    </citation>
    <scope>NUCLEOTIDE SEQUENCE</scope>
</reference>
<dbReference type="Gene3D" id="3.40.50.300">
    <property type="entry name" value="P-loop containing nucleotide triphosphate hydrolases"/>
    <property type="match status" value="1"/>
</dbReference>
<dbReference type="SUPFAM" id="SSF52540">
    <property type="entry name" value="P-loop containing nucleoside triphosphate hydrolases"/>
    <property type="match status" value="1"/>
</dbReference>
<dbReference type="GO" id="GO:0008094">
    <property type="term" value="F:ATP-dependent activity, acting on DNA"/>
    <property type="evidence" value="ECO:0007669"/>
    <property type="project" value="TreeGrafter"/>
</dbReference>
<dbReference type="InterPro" id="IPR049730">
    <property type="entry name" value="SNF2/RAD54-like_C"/>
</dbReference>
<dbReference type="PANTHER" id="PTHR45626">
    <property type="entry name" value="TRANSCRIPTION TERMINATION FACTOR 2-RELATED"/>
    <property type="match status" value="1"/>
</dbReference>
<dbReference type="Pfam" id="PF00271">
    <property type="entry name" value="Helicase_C"/>
    <property type="match status" value="1"/>
</dbReference>
<dbReference type="InterPro" id="IPR001650">
    <property type="entry name" value="Helicase_C-like"/>
</dbReference>
<keyword evidence="2" id="KW-0378">Hydrolase</keyword>
<dbReference type="AlphaFoldDB" id="A0A1D2AC89"/>